<dbReference type="RefSeq" id="XP_018327453.1">
    <property type="nucleotide sequence ID" value="XM_018471951.2"/>
</dbReference>
<feature type="compositionally biased region" description="Basic and acidic residues" evidence="4">
    <location>
        <begin position="65"/>
        <end position="81"/>
    </location>
</feature>
<feature type="region of interest" description="Disordered" evidence="4">
    <location>
        <begin position="699"/>
        <end position="737"/>
    </location>
</feature>
<organism evidence="6 7">
    <name type="scientific">Agrilus planipennis</name>
    <name type="common">Emerald ash borer</name>
    <name type="synonym">Agrilus marcopoli</name>
    <dbReference type="NCBI Taxonomy" id="224129"/>
    <lineage>
        <taxon>Eukaryota</taxon>
        <taxon>Metazoa</taxon>
        <taxon>Ecdysozoa</taxon>
        <taxon>Arthropoda</taxon>
        <taxon>Hexapoda</taxon>
        <taxon>Insecta</taxon>
        <taxon>Pterygota</taxon>
        <taxon>Neoptera</taxon>
        <taxon>Endopterygota</taxon>
        <taxon>Coleoptera</taxon>
        <taxon>Polyphaga</taxon>
        <taxon>Elateriformia</taxon>
        <taxon>Buprestoidea</taxon>
        <taxon>Buprestidae</taxon>
        <taxon>Agrilinae</taxon>
        <taxon>Agrilus</taxon>
    </lineage>
</organism>
<sequence>MEKDLPTVINAEDKIETPIEELLGSVTTYNCSEGSECKSQQVRTSARVFKKLKLDSVTATPPLPLERKESTLKEEKLETNKKPLRPSWSPEDKSLFFEALNYYGKDFEAIHLYISNKLKKKGIPDSALKTKDQIRHFYYRTWHKISKHLKFSDGIKKIAQELYGLINYGELRRKVGSVSEKIRMKLNELMYRGNVAIRCRGKTVRVKTPLCRALRRLNQLDEKQEEPKLPTRILVEVTPKDGNSWMQVQLIAQNPRIKALLPLQKRLSSLLEYLNVRWRSSISSAYEKLIDSTNNIVDEPTNTATEADKNLFQPSLRLYPPQTDDLHMPTINLGEYLTSHSICLSAYEERLGIRSSDYQPWSLKGSLKNRGAKRCRNEITAEKTVKANSIIANTDVNATDAALLTDVRNVIDEAINTMLALQNQSITTKKDDKETEEIKMDVDDDKCTNKGDVKNLEESYDNEKKSLVNPKLGWTVDDCGTLTIGELYLMYGSNCKLLLEYGWDSDTKKESIKDDNNSELNEVNRCTDNTSVNNSKDTSGGSVSSTLQKLLSVAKLHFGKNIYKCPCGHSCNYVNNDKVNAPKNKAVIPKHLKNIQSDQKVNGELETNISTGEGFSSNSIDRSSSQMQTNVFKHPRTYGIESITGAHLDHLRPKYINRKNRRSNKLVVERRLPLLANKNSIHQIVQMNIIPQEVNFKSSTTKTTTPRQMENLVPTDNANNATDNDSTSNNNNPLKINNTSFKIIDQNISENRKQELRQTLSCKKDSDMPLTTADERIKDNKEMNPSEINDNATTSSRVNSPGSICGLLEFSDRNAAIPSFVGLLPNSTPPASPSRILKEIENQWITAEVADFSLSSFLGHLESPAKPDRVSPSPQVADDSRLSQDVDAHLQSLFSENSVDYMAKFADLAAQVTSEKK</sequence>
<dbReference type="RefSeq" id="XP_018327452.1">
    <property type="nucleotide sequence ID" value="XM_018471950.2"/>
</dbReference>
<feature type="compositionally biased region" description="Low complexity" evidence="4">
    <location>
        <begin position="715"/>
        <end position="732"/>
    </location>
</feature>
<evidence type="ECO:0000313" key="6">
    <source>
        <dbReference type="Proteomes" id="UP000192223"/>
    </source>
</evidence>
<dbReference type="OrthoDB" id="515799at2759"/>
<dbReference type="PANTHER" id="PTHR21677">
    <property type="entry name" value="CRAMPED PROTEIN"/>
    <property type="match status" value="1"/>
</dbReference>
<dbReference type="SUPFAM" id="SSF46689">
    <property type="entry name" value="Homeodomain-like"/>
    <property type="match status" value="1"/>
</dbReference>
<dbReference type="Proteomes" id="UP000192223">
    <property type="component" value="Unplaced"/>
</dbReference>
<evidence type="ECO:0000313" key="8">
    <source>
        <dbReference type="RefSeq" id="XP_018327453.1"/>
    </source>
</evidence>
<dbReference type="GO" id="GO:0005634">
    <property type="term" value="C:nucleus"/>
    <property type="evidence" value="ECO:0007669"/>
    <property type="project" value="UniProtKB-SubCell"/>
</dbReference>
<feature type="region of interest" description="Disordered" evidence="4">
    <location>
        <begin position="510"/>
        <end position="543"/>
    </location>
</feature>
<keyword evidence="3" id="KW-0539">Nucleus</keyword>
<evidence type="ECO:0000256" key="1">
    <source>
        <dbReference type="ARBA" id="ARBA00004123"/>
    </source>
</evidence>
<evidence type="ECO:0000256" key="2">
    <source>
        <dbReference type="ARBA" id="ARBA00023125"/>
    </source>
</evidence>
<name>A0A1W4X3S8_AGRPL</name>
<keyword evidence="6" id="KW-1185">Reference proteome</keyword>
<feature type="region of interest" description="Disordered" evidence="4">
    <location>
        <begin position="863"/>
        <end position="882"/>
    </location>
</feature>
<feature type="region of interest" description="Disordered" evidence="4">
    <location>
        <begin position="61"/>
        <end position="85"/>
    </location>
</feature>
<evidence type="ECO:0000256" key="4">
    <source>
        <dbReference type="SAM" id="MobiDB-lite"/>
    </source>
</evidence>
<dbReference type="InterPro" id="IPR055315">
    <property type="entry name" value="Cramped-like"/>
</dbReference>
<comment type="subcellular location">
    <subcellularLocation>
        <location evidence="1">Nucleus</location>
    </subcellularLocation>
</comment>
<dbReference type="InterPro" id="IPR001005">
    <property type="entry name" value="SANT/Myb"/>
</dbReference>
<keyword evidence="2" id="KW-0238">DNA-binding</keyword>
<dbReference type="Gene3D" id="1.10.10.60">
    <property type="entry name" value="Homeodomain-like"/>
    <property type="match status" value="1"/>
</dbReference>
<evidence type="ECO:0000256" key="3">
    <source>
        <dbReference type="ARBA" id="ARBA00023242"/>
    </source>
</evidence>
<dbReference type="GO" id="GO:0007389">
    <property type="term" value="P:pattern specification process"/>
    <property type="evidence" value="ECO:0007669"/>
    <property type="project" value="TreeGrafter"/>
</dbReference>
<accession>A0A1W4X3S8</accession>
<gene>
    <name evidence="7 8" type="primary">LOC108738505</name>
</gene>
<dbReference type="PANTHER" id="PTHR21677:SF1">
    <property type="entry name" value="PROTEIN CRAMPED-LIKE"/>
    <property type="match status" value="1"/>
</dbReference>
<dbReference type="PROSITE" id="PS51293">
    <property type="entry name" value="SANT"/>
    <property type="match status" value="1"/>
</dbReference>
<evidence type="ECO:0000259" key="5">
    <source>
        <dbReference type="PROSITE" id="PS51293"/>
    </source>
</evidence>
<feature type="compositionally biased region" description="Polar residues" evidence="4">
    <location>
        <begin position="699"/>
        <end position="708"/>
    </location>
</feature>
<proteinExistence type="predicted"/>
<dbReference type="GeneID" id="108738505"/>
<dbReference type="AlphaFoldDB" id="A0A1W4X3S8"/>
<dbReference type="KEGG" id="apln:108738505"/>
<feature type="compositionally biased region" description="Polar residues" evidence="4">
    <location>
        <begin position="518"/>
        <end position="543"/>
    </location>
</feature>
<dbReference type="InterPro" id="IPR009057">
    <property type="entry name" value="Homeodomain-like_sf"/>
</dbReference>
<dbReference type="GO" id="GO:0003677">
    <property type="term" value="F:DNA binding"/>
    <property type="evidence" value="ECO:0007669"/>
    <property type="project" value="UniProtKB-KW"/>
</dbReference>
<dbReference type="CTD" id="109545"/>
<reference evidence="7 8" key="1">
    <citation type="submission" date="2025-04" db="UniProtKB">
        <authorList>
            <consortium name="RefSeq"/>
        </authorList>
    </citation>
    <scope>IDENTIFICATION</scope>
    <source>
        <tissue evidence="7 8">Entire body</tissue>
    </source>
</reference>
<dbReference type="SMART" id="SM00717">
    <property type="entry name" value="SANT"/>
    <property type="match status" value="1"/>
</dbReference>
<protein>
    <submittedName>
        <fullName evidence="7 8">Protein cramped</fullName>
    </submittedName>
</protein>
<feature type="domain" description="SANT" evidence="5">
    <location>
        <begin position="83"/>
        <end position="146"/>
    </location>
</feature>
<dbReference type="GO" id="GO:0003682">
    <property type="term" value="F:chromatin binding"/>
    <property type="evidence" value="ECO:0007669"/>
    <property type="project" value="InterPro"/>
</dbReference>
<dbReference type="InterPro" id="IPR017884">
    <property type="entry name" value="SANT_dom"/>
</dbReference>
<evidence type="ECO:0000313" key="7">
    <source>
        <dbReference type="RefSeq" id="XP_018327452.1"/>
    </source>
</evidence>